<keyword evidence="2" id="KW-1185">Reference proteome</keyword>
<dbReference type="PANTHER" id="PTHR22677">
    <property type="entry name" value="ANKYRIN REPEAT DOMAIN-CONTAINING PROTEIN 60"/>
    <property type="match status" value="1"/>
</dbReference>
<dbReference type="PROSITE" id="PS50297">
    <property type="entry name" value="ANK_REP_REGION"/>
    <property type="match status" value="1"/>
</dbReference>
<dbReference type="OrthoDB" id="306540at2"/>
<dbReference type="AlphaFoldDB" id="A0A402D0J9"/>
<dbReference type="RefSeq" id="WP_119323099.1">
    <property type="nucleotide sequence ID" value="NZ_AP025739.1"/>
</dbReference>
<proteinExistence type="predicted"/>
<dbReference type="InterPro" id="IPR002110">
    <property type="entry name" value="Ankyrin_rpt"/>
</dbReference>
<dbReference type="EMBL" id="AP025739">
    <property type="protein sequence ID" value="BDI33568.1"/>
    <property type="molecule type" value="Genomic_DNA"/>
</dbReference>
<dbReference type="PROSITE" id="PS50088">
    <property type="entry name" value="ANK_REPEAT"/>
    <property type="match status" value="1"/>
</dbReference>
<reference evidence="1 2" key="1">
    <citation type="journal article" date="2019" name="Int. J. Syst. Evol. Microbiol.">
        <title>Capsulimonas corticalis gen. nov., sp. nov., an aerobic capsulated bacterium, of a novel bacterial order, Capsulimonadales ord. nov., of the class Armatimonadia of the phylum Armatimonadetes.</title>
        <authorList>
            <person name="Li J."/>
            <person name="Kudo C."/>
            <person name="Tonouchi A."/>
        </authorList>
    </citation>
    <scope>NUCLEOTIDE SEQUENCE [LARGE SCALE GENOMIC DNA]</scope>
    <source>
        <strain evidence="1 2">AX-7</strain>
    </source>
</reference>
<dbReference type="KEGG" id="ccot:CCAX7_56190"/>
<sequence>MTEVSPEPEVPSVDSQAAKTLSWREEEANRRTARLAYNALPADARYSISHLDDEINMAHIDLVRTLLDAGADVNGRNILGDTPLKVAAYVGSAEIVRLLLERGADIHARDSEGLTALEQATRLRHAKVVAVFHDYLH</sequence>
<name>A0A402D0J9_9BACT</name>
<dbReference type="PANTHER" id="PTHR22677:SF4">
    <property type="entry name" value="USHER SYNDROME TYPE-1G PROTEIN-LIKE PROTEIN"/>
    <property type="match status" value="1"/>
</dbReference>
<organism evidence="1 2">
    <name type="scientific">Capsulimonas corticalis</name>
    <dbReference type="NCBI Taxonomy" id="2219043"/>
    <lineage>
        <taxon>Bacteria</taxon>
        <taxon>Bacillati</taxon>
        <taxon>Armatimonadota</taxon>
        <taxon>Armatimonadia</taxon>
        <taxon>Capsulimonadales</taxon>
        <taxon>Capsulimonadaceae</taxon>
        <taxon>Capsulimonas</taxon>
    </lineage>
</organism>
<evidence type="ECO:0000313" key="1">
    <source>
        <dbReference type="EMBL" id="BDI33568.1"/>
    </source>
</evidence>
<dbReference type="Proteomes" id="UP000287394">
    <property type="component" value="Chromosome"/>
</dbReference>
<accession>A0A402D0J9</accession>
<dbReference type="SUPFAM" id="SSF48403">
    <property type="entry name" value="Ankyrin repeat"/>
    <property type="match status" value="1"/>
</dbReference>
<evidence type="ECO:0000313" key="2">
    <source>
        <dbReference type="Proteomes" id="UP000287394"/>
    </source>
</evidence>
<protein>
    <submittedName>
        <fullName evidence="1">Uncharacterized protein</fullName>
    </submittedName>
</protein>
<dbReference type="Pfam" id="PF12796">
    <property type="entry name" value="Ank_2"/>
    <property type="match status" value="1"/>
</dbReference>
<gene>
    <name evidence="1" type="ORF">CCAX7_56190</name>
</gene>
<dbReference type="SMART" id="SM00248">
    <property type="entry name" value="ANK"/>
    <property type="match status" value="2"/>
</dbReference>
<dbReference type="InterPro" id="IPR039323">
    <property type="entry name" value="ANKRD_45/46/60"/>
</dbReference>
<dbReference type="InterPro" id="IPR036770">
    <property type="entry name" value="Ankyrin_rpt-contain_sf"/>
</dbReference>
<dbReference type="Gene3D" id="1.25.40.20">
    <property type="entry name" value="Ankyrin repeat-containing domain"/>
    <property type="match status" value="1"/>
</dbReference>